<evidence type="ECO:0000313" key="1">
    <source>
        <dbReference type="EMBL" id="RMQ90909.1"/>
    </source>
</evidence>
<reference evidence="1 2" key="1">
    <citation type="submission" date="2018-08" db="EMBL/GenBank/DDBJ databases">
        <title>Recombination of ecologically and evolutionarily significant loci maintains genetic cohesion in the Pseudomonas syringae species complex.</title>
        <authorList>
            <person name="Dillon M."/>
            <person name="Thakur S."/>
            <person name="Almeida R.N.D."/>
            <person name="Weir B.S."/>
            <person name="Guttman D.S."/>
        </authorList>
    </citation>
    <scope>NUCLEOTIDE SEQUENCE [LARGE SCALE GENOMIC DNA]</scope>
    <source>
        <strain evidence="1 2">ICMP 11288</strain>
    </source>
</reference>
<accession>A0A3M4QKF8</accession>
<proteinExistence type="predicted"/>
<name>A0A3M4QKF8_9PSED</name>
<dbReference type="Proteomes" id="UP000277179">
    <property type="component" value="Unassembled WGS sequence"/>
</dbReference>
<sequence>MEGKNMAIVWTTEPLQQSKATAAVVIKNPHEVKNAFTINTELKAAETLKLDSQKEISQLKDFLKNYDMASISTDELRKVGRRLYDSGIISGQAFGMFIGGDLANDEKGLPTNTHVKFNAIALFNERLESYDEFLKDNPKLATQDNLAWRQGMVAANQAISALTYFVNSSHNHLAIDERA</sequence>
<organism evidence="1 2">
    <name type="scientific">Pseudomonas salomonii</name>
    <dbReference type="NCBI Taxonomy" id="191391"/>
    <lineage>
        <taxon>Bacteria</taxon>
        <taxon>Pseudomonadati</taxon>
        <taxon>Pseudomonadota</taxon>
        <taxon>Gammaproteobacteria</taxon>
        <taxon>Pseudomonadales</taxon>
        <taxon>Pseudomonadaceae</taxon>
        <taxon>Pseudomonas</taxon>
    </lineage>
</organism>
<dbReference type="EMBL" id="RBRL01000099">
    <property type="protein sequence ID" value="RMQ90909.1"/>
    <property type="molecule type" value="Genomic_DNA"/>
</dbReference>
<protein>
    <submittedName>
        <fullName evidence="1">Uncharacterized protein</fullName>
    </submittedName>
</protein>
<comment type="caution">
    <text evidence="1">The sequence shown here is derived from an EMBL/GenBank/DDBJ whole genome shotgun (WGS) entry which is preliminary data.</text>
</comment>
<evidence type="ECO:0000313" key="2">
    <source>
        <dbReference type="Proteomes" id="UP000277179"/>
    </source>
</evidence>
<dbReference type="AlphaFoldDB" id="A0A3M4QKF8"/>
<gene>
    <name evidence="1" type="ORF">ALP97_02580</name>
</gene>